<dbReference type="Pfam" id="PF01965">
    <property type="entry name" value="DJ-1_PfpI"/>
    <property type="match status" value="1"/>
</dbReference>
<dbReference type="EMBL" id="BMFJ01000002">
    <property type="protein sequence ID" value="GGE45232.1"/>
    <property type="molecule type" value="Genomic_DNA"/>
</dbReference>
<dbReference type="Proteomes" id="UP000612855">
    <property type="component" value="Unassembled WGS sequence"/>
</dbReference>
<dbReference type="GO" id="GO:0043565">
    <property type="term" value="F:sequence-specific DNA binding"/>
    <property type="evidence" value="ECO:0007669"/>
    <property type="project" value="InterPro"/>
</dbReference>
<dbReference type="Gene3D" id="3.40.50.880">
    <property type="match status" value="1"/>
</dbReference>
<accession>A0A917AED4</accession>
<keyword evidence="2" id="KW-0238">DNA-binding</keyword>
<dbReference type="InterPro" id="IPR018060">
    <property type="entry name" value="HTH_AraC"/>
</dbReference>
<dbReference type="RefSeq" id="WP_188479157.1">
    <property type="nucleotide sequence ID" value="NZ_BMFJ01000002.1"/>
</dbReference>
<dbReference type="GO" id="GO:0003700">
    <property type="term" value="F:DNA-binding transcription factor activity"/>
    <property type="evidence" value="ECO:0007669"/>
    <property type="project" value="InterPro"/>
</dbReference>
<feature type="domain" description="HTH araC/xylS-type" evidence="4">
    <location>
        <begin position="224"/>
        <end position="322"/>
    </location>
</feature>
<dbReference type="InterPro" id="IPR002818">
    <property type="entry name" value="DJ-1/PfpI"/>
</dbReference>
<keyword evidence="3" id="KW-0804">Transcription</keyword>
<dbReference type="InterPro" id="IPR009057">
    <property type="entry name" value="Homeodomain-like_sf"/>
</dbReference>
<dbReference type="PROSITE" id="PS00041">
    <property type="entry name" value="HTH_ARAC_FAMILY_1"/>
    <property type="match status" value="1"/>
</dbReference>
<dbReference type="CDD" id="cd03137">
    <property type="entry name" value="GATase1_AraC_1"/>
    <property type="match status" value="1"/>
</dbReference>
<evidence type="ECO:0000313" key="6">
    <source>
        <dbReference type="Proteomes" id="UP000612855"/>
    </source>
</evidence>
<organism evidence="5 6">
    <name type="scientific">Primorskyibacter flagellatus</name>
    <dbReference type="NCBI Taxonomy" id="1387277"/>
    <lineage>
        <taxon>Bacteria</taxon>
        <taxon>Pseudomonadati</taxon>
        <taxon>Pseudomonadota</taxon>
        <taxon>Alphaproteobacteria</taxon>
        <taxon>Rhodobacterales</taxon>
        <taxon>Roseobacteraceae</taxon>
        <taxon>Primorskyibacter</taxon>
    </lineage>
</organism>
<dbReference type="SMART" id="SM00342">
    <property type="entry name" value="HTH_ARAC"/>
    <property type="match status" value="1"/>
</dbReference>
<keyword evidence="1" id="KW-0805">Transcription regulation</keyword>
<protein>
    <submittedName>
        <fullName evidence="5">Transcriptional regulator FtrA</fullName>
    </submittedName>
</protein>
<reference evidence="6" key="1">
    <citation type="journal article" date="2019" name="Int. J. Syst. Evol. Microbiol.">
        <title>The Global Catalogue of Microorganisms (GCM) 10K type strain sequencing project: providing services to taxonomists for standard genome sequencing and annotation.</title>
        <authorList>
            <consortium name="The Broad Institute Genomics Platform"/>
            <consortium name="The Broad Institute Genome Sequencing Center for Infectious Disease"/>
            <person name="Wu L."/>
            <person name="Ma J."/>
        </authorList>
    </citation>
    <scope>NUCLEOTIDE SEQUENCE [LARGE SCALE GENOMIC DNA]</scope>
    <source>
        <strain evidence="6">CGMCC 1.12664</strain>
    </source>
</reference>
<sequence length="324" mass="35443">MNQIQTLQSARAPQVVALVYDGLCTFEFGITAEIFGLDRPEMGPDWYRFAVAAVDTGEMRAHGGLRFHTDGGLELLAGADLIVIPGWKGRDVPVPEALAQSLRDAWMRGARIASICSGAFALAGSGLLAGRRAATHWRYAAHLAELCPETTVDADVLYTEDDRIFTSAGSAAGIDLMLHIVRSDFGADAANSVARRLVVPAHRNGGQAQYVERPVPLARETRFSALFDTIRADPSRRWTLADMADAASMSERTFLRRFRDATGTSPQEWLRLIRLDLARQALETTDTPVEAIAADLGFGTASGFRQQFRAEVGVSPRDYRANYR</sequence>
<evidence type="ECO:0000259" key="4">
    <source>
        <dbReference type="PROSITE" id="PS01124"/>
    </source>
</evidence>
<dbReference type="NCBIfam" id="NF006902">
    <property type="entry name" value="PRK09393.1"/>
    <property type="match status" value="1"/>
</dbReference>
<dbReference type="SUPFAM" id="SSF46689">
    <property type="entry name" value="Homeodomain-like"/>
    <property type="match status" value="2"/>
</dbReference>
<dbReference type="SUPFAM" id="SSF52317">
    <property type="entry name" value="Class I glutamine amidotransferase-like"/>
    <property type="match status" value="1"/>
</dbReference>
<name>A0A917AED4_9RHOB</name>
<evidence type="ECO:0000256" key="2">
    <source>
        <dbReference type="ARBA" id="ARBA00023125"/>
    </source>
</evidence>
<dbReference type="InterPro" id="IPR052158">
    <property type="entry name" value="INH-QAR"/>
</dbReference>
<keyword evidence="6" id="KW-1185">Reference proteome</keyword>
<gene>
    <name evidence="5" type="primary">ftrA</name>
    <name evidence="5" type="ORF">GCM10011360_35560</name>
</gene>
<dbReference type="InterPro" id="IPR029062">
    <property type="entry name" value="Class_I_gatase-like"/>
</dbReference>
<evidence type="ECO:0000256" key="1">
    <source>
        <dbReference type="ARBA" id="ARBA00023015"/>
    </source>
</evidence>
<dbReference type="Gene3D" id="1.10.10.60">
    <property type="entry name" value="Homeodomain-like"/>
    <property type="match status" value="1"/>
</dbReference>
<evidence type="ECO:0000256" key="3">
    <source>
        <dbReference type="ARBA" id="ARBA00023163"/>
    </source>
</evidence>
<dbReference type="PANTHER" id="PTHR43130:SF3">
    <property type="entry name" value="HTH-TYPE TRANSCRIPTIONAL REGULATOR RV1931C"/>
    <property type="match status" value="1"/>
</dbReference>
<evidence type="ECO:0000313" key="5">
    <source>
        <dbReference type="EMBL" id="GGE45232.1"/>
    </source>
</evidence>
<dbReference type="AlphaFoldDB" id="A0A917AED4"/>
<dbReference type="Pfam" id="PF12833">
    <property type="entry name" value="HTH_18"/>
    <property type="match status" value="1"/>
</dbReference>
<dbReference type="PANTHER" id="PTHR43130">
    <property type="entry name" value="ARAC-FAMILY TRANSCRIPTIONAL REGULATOR"/>
    <property type="match status" value="1"/>
</dbReference>
<proteinExistence type="predicted"/>
<dbReference type="InterPro" id="IPR018062">
    <property type="entry name" value="HTH_AraC-typ_CS"/>
</dbReference>
<dbReference type="PROSITE" id="PS01124">
    <property type="entry name" value="HTH_ARAC_FAMILY_2"/>
    <property type="match status" value="1"/>
</dbReference>
<comment type="caution">
    <text evidence="5">The sequence shown here is derived from an EMBL/GenBank/DDBJ whole genome shotgun (WGS) entry which is preliminary data.</text>
</comment>